<feature type="active site" description="Acyl-thioester intermediate" evidence="2">
    <location>
        <position position="177"/>
    </location>
</feature>
<keyword evidence="1" id="KW-0378">Hydrolase</keyword>
<feature type="transmembrane region" description="Helical" evidence="3">
    <location>
        <begin position="223"/>
        <end position="249"/>
    </location>
</feature>
<dbReference type="EMBL" id="JXUW01000047">
    <property type="protein sequence ID" value="KJE75338.1"/>
    <property type="molecule type" value="Genomic_DNA"/>
</dbReference>
<dbReference type="eggNOG" id="COG3764">
    <property type="taxonomic scope" value="Bacteria"/>
</dbReference>
<dbReference type="GO" id="GO:0016787">
    <property type="term" value="F:hydrolase activity"/>
    <property type="evidence" value="ECO:0007669"/>
    <property type="project" value="UniProtKB-KW"/>
</dbReference>
<gene>
    <name evidence="4" type="ORF">FEAC_29100</name>
</gene>
<dbReference type="STRING" id="1121877.FEAC_29100"/>
<evidence type="ECO:0000313" key="5">
    <source>
        <dbReference type="Proteomes" id="UP000032336"/>
    </source>
</evidence>
<dbReference type="InterPro" id="IPR023365">
    <property type="entry name" value="Sortase_dom-sf"/>
</dbReference>
<feature type="transmembrane region" description="Helical" evidence="3">
    <location>
        <begin position="255"/>
        <end position="280"/>
    </location>
</feature>
<dbReference type="Proteomes" id="UP000032336">
    <property type="component" value="Unassembled WGS sequence"/>
</dbReference>
<evidence type="ECO:0000313" key="4">
    <source>
        <dbReference type="EMBL" id="KJE75338.1"/>
    </source>
</evidence>
<accession>A0A0D8FPY8</accession>
<dbReference type="CDD" id="cd05830">
    <property type="entry name" value="Sortase_E"/>
    <property type="match status" value="1"/>
</dbReference>
<comment type="caution">
    <text evidence="4">The sequence shown here is derived from an EMBL/GenBank/DDBJ whole genome shotgun (WGS) entry which is preliminary data.</text>
</comment>
<dbReference type="NCBIfam" id="TIGR01076">
    <property type="entry name" value="sortase_fam"/>
    <property type="match status" value="1"/>
</dbReference>
<organism evidence="4 5">
    <name type="scientific">Ferrimicrobium acidiphilum DSM 19497</name>
    <dbReference type="NCBI Taxonomy" id="1121877"/>
    <lineage>
        <taxon>Bacteria</taxon>
        <taxon>Bacillati</taxon>
        <taxon>Actinomycetota</taxon>
        <taxon>Acidimicrobiia</taxon>
        <taxon>Acidimicrobiales</taxon>
        <taxon>Acidimicrobiaceae</taxon>
        <taxon>Ferrimicrobium</taxon>
    </lineage>
</organism>
<sequence>MVLMCAGIYVLGFVPYALFVSHHSAVVAQDRLQRALAKGLKTKSLPLGSTDSSIPQVRWPTEIPTGTPIARLSIPSAGILNDVVVEGAQKVQLEEGPGHYAGTAMPGNAGNIALAGHRTTWLHPFYNLPDVGIGDRIVLEVGKHVWVYRVVDRAVVSPTDVSVLQPLRGWYITLTTCTPLYSAADRFIVRGVLSIGATLAANSSVHSSAPSNFQVRSLPSSKAVLPAVPGYLLPIWLGVAACCVLGAFVVTRRVLAIRVVLLVLAAVAAFESYGVALNLLPRTW</sequence>
<evidence type="ECO:0000256" key="2">
    <source>
        <dbReference type="PIRSR" id="PIRSR605754-1"/>
    </source>
</evidence>
<dbReference type="InterPro" id="IPR005754">
    <property type="entry name" value="Sortase"/>
</dbReference>
<name>A0A0D8FPY8_9ACTN</name>
<dbReference type="Gene3D" id="2.40.260.10">
    <property type="entry name" value="Sortase"/>
    <property type="match status" value="1"/>
</dbReference>
<evidence type="ECO:0000256" key="3">
    <source>
        <dbReference type="SAM" id="Phobius"/>
    </source>
</evidence>
<feature type="active site" description="Proton donor/acceptor" evidence="2">
    <location>
        <position position="117"/>
    </location>
</feature>
<dbReference type="Pfam" id="PF04203">
    <property type="entry name" value="Sortase"/>
    <property type="match status" value="1"/>
</dbReference>
<keyword evidence="3" id="KW-1133">Transmembrane helix</keyword>
<dbReference type="InterPro" id="IPR042003">
    <property type="entry name" value="Sortase_E"/>
</dbReference>
<evidence type="ECO:0000256" key="1">
    <source>
        <dbReference type="ARBA" id="ARBA00022801"/>
    </source>
</evidence>
<protein>
    <submittedName>
        <fullName evidence="4">Sortase family protein</fullName>
    </submittedName>
</protein>
<dbReference type="AlphaFoldDB" id="A0A0D8FPY8"/>
<keyword evidence="3" id="KW-0472">Membrane</keyword>
<keyword evidence="5" id="KW-1185">Reference proteome</keyword>
<keyword evidence="3" id="KW-0812">Transmembrane</keyword>
<dbReference type="SUPFAM" id="SSF63817">
    <property type="entry name" value="Sortase"/>
    <property type="match status" value="1"/>
</dbReference>
<feature type="transmembrane region" description="Helical" evidence="3">
    <location>
        <begin position="6"/>
        <end position="28"/>
    </location>
</feature>
<reference evidence="4 5" key="1">
    <citation type="submission" date="2015-01" db="EMBL/GenBank/DDBJ databases">
        <title>Draft genome of the acidophilic iron oxidizer Ferrimicrobium acidiphilum strain T23.</title>
        <authorList>
            <person name="Poehlein A."/>
            <person name="Eisen S."/>
            <person name="Schloemann M."/>
            <person name="Johnson B.D."/>
            <person name="Daniel R."/>
            <person name="Muehling M."/>
        </authorList>
    </citation>
    <scope>NUCLEOTIDE SEQUENCE [LARGE SCALE GENOMIC DNA]</scope>
    <source>
        <strain evidence="4 5">T23</strain>
    </source>
</reference>
<proteinExistence type="predicted"/>